<dbReference type="AlphaFoldDB" id="A0A2N3NI70"/>
<dbReference type="VEuPathDB" id="FungiDB:jhhlp_001416"/>
<organism evidence="2 3">
    <name type="scientific">Lomentospora prolificans</name>
    <dbReference type="NCBI Taxonomy" id="41688"/>
    <lineage>
        <taxon>Eukaryota</taxon>
        <taxon>Fungi</taxon>
        <taxon>Dikarya</taxon>
        <taxon>Ascomycota</taxon>
        <taxon>Pezizomycotina</taxon>
        <taxon>Sordariomycetes</taxon>
        <taxon>Hypocreomycetidae</taxon>
        <taxon>Microascales</taxon>
        <taxon>Microascaceae</taxon>
        <taxon>Lomentospora</taxon>
    </lineage>
</organism>
<keyword evidence="1" id="KW-0732">Signal</keyword>
<evidence type="ECO:0000313" key="2">
    <source>
        <dbReference type="EMBL" id="PKS12118.1"/>
    </source>
</evidence>
<keyword evidence="3" id="KW-1185">Reference proteome</keyword>
<dbReference type="EMBL" id="NLAX01000004">
    <property type="protein sequence ID" value="PKS12118.1"/>
    <property type="molecule type" value="Genomic_DNA"/>
</dbReference>
<name>A0A2N3NI70_9PEZI</name>
<evidence type="ECO:0000256" key="1">
    <source>
        <dbReference type="SAM" id="SignalP"/>
    </source>
</evidence>
<dbReference type="InParanoid" id="A0A2N3NI70"/>
<accession>A0A2N3NI70</accession>
<reference evidence="2 3" key="1">
    <citation type="journal article" date="2017" name="G3 (Bethesda)">
        <title>First Draft Genome Sequence of the Pathogenic Fungus Lomentospora prolificans (Formerly Scedosporium prolificans).</title>
        <authorList>
            <person name="Luo R."/>
            <person name="Zimin A."/>
            <person name="Workman R."/>
            <person name="Fan Y."/>
            <person name="Pertea G."/>
            <person name="Grossman N."/>
            <person name="Wear M.P."/>
            <person name="Jia B."/>
            <person name="Miller H."/>
            <person name="Casadevall A."/>
            <person name="Timp W."/>
            <person name="Zhang S.X."/>
            <person name="Salzberg S.L."/>
        </authorList>
    </citation>
    <scope>NUCLEOTIDE SEQUENCE [LARGE SCALE GENOMIC DNA]</scope>
    <source>
        <strain evidence="2 3">JHH-5317</strain>
    </source>
</reference>
<dbReference type="Proteomes" id="UP000233524">
    <property type="component" value="Unassembled WGS sequence"/>
</dbReference>
<feature type="signal peptide" evidence="1">
    <location>
        <begin position="1"/>
        <end position="23"/>
    </location>
</feature>
<sequence>MTIAMKNILTLALILASTSVVVSSPIPIARRASGIVIKYTDDYPVERPVPTVPENDETPADLTIDDLEELLSADLPLPSAFLMAVPSLRAAAAKTANGSSSEPTQTQTWDLAAMQLQQALADAVTRSMCLALAGFAGCFIALTACAIQRWRNGTSTGAIYLVVDEPSRCHYLSICADHVEETYTDEKLTSPRPA</sequence>
<gene>
    <name evidence="2" type="ORF">jhhlp_001416</name>
</gene>
<dbReference type="OrthoDB" id="5241846at2759"/>
<comment type="caution">
    <text evidence="2">The sequence shown here is derived from an EMBL/GenBank/DDBJ whole genome shotgun (WGS) entry which is preliminary data.</text>
</comment>
<feature type="chain" id="PRO_5015001478" evidence="1">
    <location>
        <begin position="24"/>
        <end position="194"/>
    </location>
</feature>
<evidence type="ECO:0000313" key="3">
    <source>
        <dbReference type="Proteomes" id="UP000233524"/>
    </source>
</evidence>
<protein>
    <submittedName>
        <fullName evidence="2">Uncharacterized protein</fullName>
    </submittedName>
</protein>
<proteinExistence type="predicted"/>